<evidence type="ECO:0000256" key="1">
    <source>
        <dbReference type="ARBA" id="ARBA00023015"/>
    </source>
</evidence>
<keyword evidence="2" id="KW-0238">DNA-binding</keyword>
<dbReference type="Pfam" id="PF12833">
    <property type="entry name" value="HTH_18"/>
    <property type="match status" value="1"/>
</dbReference>
<dbReference type="Pfam" id="PF12625">
    <property type="entry name" value="Arabinose_bd"/>
    <property type="match status" value="1"/>
</dbReference>
<keyword evidence="6" id="KW-1185">Reference proteome</keyword>
<dbReference type="PANTHER" id="PTHR47894">
    <property type="entry name" value="HTH-TYPE TRANSCRIPTIONAL REGULATOR GADX"/>
    <property type="match status" value="1"/>
</dbReference>
<dbReference type="InterPro" id="IPR018060">
    <property type="entry name" value="HTH_AraC"/>
</dbReference>
<dbReference type="InterPro" id="IPR032687">
    <property type="entry name" value="AraC-type_N"/>
</dbReference>
<keyword evidence="3" id="KW-0804">Transcription</keyword>
<proteinExistence type="predicted"/>
<evidence type="ECO:0000313" key="6">
    <source>
        <dbReference type="Proteomes" id="UP000602198"/>
    </source>
</evidence>
<dbReference type="PROSITE" id="PS01124">
    <property type="entry name" value="HTH_ARAC_FAMILY_2"/>
    <property type="match status" value="1"/>
</dbReference>
<evidence type="ECO:0000256" key="2">
    <source>
        <dbReference type="ARBA" id="ARBA00023125"/>
    </source>
</evidence>
<dbReference type="SUPFAM" id="SSF46689">
    <property type="entry name" value="Homeodomain-like"/>
    <property type="match status" value="1"/>
</dbReference>
<dbReference type="Proteomes" id="UP000602198">
    <property type="component" value="Unassembled WGS sequence"/>
</dbReference>
<reference evidence="5 6" key="1">
    <citation type="submission" date="2021-01" db="EMBL/GenBank/DDBJ databases">
        <title>WGS of actinomycetes isolated from Thailand.</title>
        <authorList>
            <person name="Thawai C."/>
        </authorList>
    </citation>
    <scope>NUCLEOTIDE SEQUENCE [LARGE SCALE GENOMIC DNA]</scope>
    <source>
        <strain evidence="5 6">LPG 2</strain>
    </source>
</reference>
<dbReference type="PANTHER" id="PTHR47894:SF1">
    <property type="entry name" value="HTH-TYPE TRANSCRIPTIONAL REGULATOR VQSM"/>
    <property type="match status" value="1"/>
</dbReference>
<evidence type="ECO:0000256" key="3">
    <source>
        <dbReference type="ARBA" id="ARBA00023163"/>
    </source>
</evidence>
<gene>
    <name evidence="5" type="ORF">JK358_15815</name>
</gene>
<evidence type="ECO:0000313" key="5">
    <source>
        <dbReference type="EMBL" id="MBL1075863.1"/>
    </source>
</evidence>
<comment type="caution">
    <text evidence="5">The sequence shown here is derived from an EMBL/GenBank/DDBJ whole genome shotgun (WGS) entry which is preliminary data.</text>
</comment>
<dbReference type="SMART" id="SM00342">
    <property type="entry name" value="HTH_ARAC"/>
    <property type="match status" value="1"/>
</dbReference>
<organism evidence="5 6">
    <name type="scientific">Nocardia acididurans</name>
    <dbReference type="NCBI Taxonomy" id="2802282"/>
    <lineage>
        <taxon>Bacteria</taxon>
        <taxon>Bacillati</taxon>
        <taxon>Actinomycetota</taxon>
        <taxon>Actinomycetes</taxon>
        <taxon>Mycobacteriales</taxon>
        <taxon>Nocardiaceae</taxon>
        <taxon>Nocardia</taxon>
    </lineage>
</organism>
<dbReference type="EMBL" id="JAERRJ010000005">
    <property type="protein sequence ID" value="MBL1075863.1"/>
    <property type="molecule type" value="Genomic_DNA"/>
</dbReference>
<dbReference type="Gene3D" id="1.10.10.60">
    <property type="entry name" value="Homeodomain-like"/>
    <property type="match status" value="1"/>
</dbReference>
<keyword evidence="1" id="KW-0805">Transcription regulation</keyword>
<accession>A0ABS1M9M4</accession>
<name>A0ABS1M9M4_9NOCA</name>
<dbReference type="InterPro" id="IPR009057">
    <property type="entry name" value="Homeodomain-like_sf"/>
</dbReference>
<feature type="domain" description="HTH araC/xylS-type" evidence="4">
    <location>
        <begin position="249"/>
        <end position="343"/>
    </location>
</feature>
<sequence length="343" mass="36898">MWTPPFTSLGPVDPIDSTVSTHLLRLVRDSARRAGVAEDQLRAIHGTDDETLNGELNRIPLSSLVRLWELLAHALPVPGAGIAVVDAAPLGTLNTWDYLVTTGATLGDALRNAQPYHRLVTAAGEAFTLDGDGDLTVGFGTTVGDPKVVGILNEYVLAYYLRRAREATGRPVRPKLVSFSSPAPQQHSTLAAAFGTDRIEFGAAADTIVFDAADATAPLIRPDPTLAGLLRSHADLVLATAKPIPGPMDAFRIALTAALESGDLTLDAVARRLLLSRRSLQRQLADQGTTWRHEVDLIRYEQAKRLLAEGRSTSTVAVQLGFTDDRALRKAFHRWNGTSPTGH</sequence>
<evidence type="ECO:0000259" key="4">
    <source>
        <dbReference type="PROSITE" id="PS01124"/>
    </source>
</evidence>
<protein>
    <submittedName>
        <fullName evidence="5">AraC family transcriptional regulator ligand-binding domain-containing protein</fullName>
    </submittedName>
</protein>